<evidence type="ECO:0000256" key="1">
    <source>
        <dbReference type="SAM" id="MobiDB-lite"/>
    </source>
</evidence>
<name>A0A261TQ46_9BORD</name>
<sequence>MSMTHLMNQTGSAEPCFITDGPPSNDLPIPPHRTMNLPQILASLTDAKLARWPGDLADAEREKRCKAGG</sequence>
<organism evidence="2 3">
    <name type="scientific">Bordetella genomosp. 4</name>
    <dbReference type="NCBI Taxonomy" id="463044"/>
    <lineage>
        <taxon>Bacteria</taxon>
        <taxon>Pseudomonadati</taxon>
        <taxon>Pseudomonadota</taxon>
        <taxon>Betaproteobacteria</taxon>
        <taxon>Burkholderiales</taxon>
        <taxon>Alcaligenaceae</taxon>
        <taxon>Bordetella</taxon>
    </lineage>
</organism>
<gene>
    <name evidence="2" type="ORF">CAL20_23265</name>
</gene>
<dbReference type="Proteomes" id="UP000216885">
    <property type="component" value="Unassembled WGS sequence"/>
</dbReference>
<dbReference type="AlphaFoldDB" id="A0A261TQ46"/>
<protein>
    <submittedName>
        <fullName evidence="2">Uncharacterized protein</fullName>
    </submittedName>
</protein>
<proteinExistence type="predicted"/>
<feature type="region of interest" description="Disordered" evidence="1">
    <location>
        <begin position="1"/>
        <end position="33"/>
    </location>
</feature>
<reference evidence="2 3" key="1">
    <citation type="submission" date="2017-05" db="EMBL/GenBank/DDBJ databases">
        <title>Complete and WGS of Bordetella genogroups.</title>
        <authorList>
            <person name="Spilker T."/>
            <person name="LiPuma J."/>
        </authorList>
    </citation>
    <scope>NUCLEOTIDE SEQUENCE [LARGE SCALE GENOMIC DNA]</scope>
    <source>
        <strain evidence="2 3">AU9919</strain>
    </source>
</reference>
<dbReference type="EMBL" id="NEVQ01000022">
    <property type="protein sequence ID" value="OZI50753.1"/>
    <property type="molecule type" value="Genomic_DNA"/>
</dbReference>
<feature type="compositionally biased region" description="Polar residues" evidence="1">
    <location>
        <begin position="1"/>
        <end position="12"/>
    </location>
</feature>
<keyword evidence="3" id="KW-1185">Reference proteome</keyword>
<accession>A0A261TQ46</accession>
<evidence type="ECO:0000313" key="2">
    <source>
        <dbReference type="EMBL" id="OZI50753.1"/>
    </source>
</evidence>
<comment type="caution">
    <text evidence="2">The sequence shown here is derived from an EMBL/GenBank/DDBJ whole genome shotgun (WGS) entry which is preliminary data.</text>
</comment>
<evidence type="ECO:0000313" key="3">
    <source>
        <dbReference type="Proteomes" id="UP000216885"/>
    </source>
</evidence>